<dbReference type="GO" id="GO:0009423">
    <property type="term" value="P:chorismate biosynthetic process"/>
    <property type="evidence" value="ECO:0007669"/>
    <property type="project" value="TreeGrafter"/>
</dbReference>
<dbReference type="Gene3D" id="3.40.50.10860">
    <property type="entry name" value="Leucine Dehydrogenase, chain A, domain 1"/>
    <property type="match status" value="1"/>
</dbReference>
<evidence type="ECO:0000259" key="1">
    <source>
        <dbReference type="Pfam" id="PF08501"/>
    </source>
</evidence>
<evidence type="ECO:0000313" key="2">
    <source>
        <dbReference type="EMBL" id="GGM70676.1"/>
    </source>
</evidence>
<dbReference type="SUPFAM" id="SSF53223">
    <property type="entry name" value="Aminoacid dehydrogenase-like, N-terminal domain"/>
    <property type="match status" value="1"/>
</dbReference>
<dbReference type="RefSeq" id="WP_188680168.1">
    <property type="nucleotide sequence ID" value="NZ_BMNY01000001.1"/>
</dbReference>
<dbReference type="CDD" id="cd01065">
    <property type="entry name" value="NAD_bind_Shikimate_DH"/>
    <property type="match status" value="1"/>
</dbReference>
<dbReference type="SUPFAM" id="SSF51735">
    <property type="entry name" value="NAD(P)-binding Rossmann-fold domains"/>
    <property type="match status" value="1"/>
</dbReference>
<protein>
    <submittedName>
        <fullName evidence="2">Shikimate dehydrogenase</fullName>
    </submittedName>
</protein>
<dbReference type="Proteomes" id="UP000632195">
    <property type="component" value="Unassembled WGS sequence"/>
</dbReference>
<accession>A0AA37BQT8</accession>
<dbReference type="InterPro" id="IPR013708">
    <property type="entry name" value="Shikimate_DH-bd_N"/>
</dbReference>
<dbReference type="InterPro" id="IPR046346">
    <property type="entry name" value="Aminoacid_DH-like_N_sf"/>
</dbReference>
<proteinExistence type="predicted"/>
<dbReference type="Gene3D" id="3.40.50.720">
    <property type="entry name" value="NAD(P)-binding Rossmann-like Domain"/>
    <property type="match status" value="1"/>
</dbReference>
<dbReference type="GO" id="GO:0019632">
    <property type="term" value="P:shikimate metabolic process"/>
    <property type="evidence" value="ECO:0007669"/>
    <property type="project" value="TreeGrafter"/>
</dbReference>
<feature type="domain" description="Shikimate dehydrogenase substrate binding N-terminal" evidence="1">
    <location>
        <begin position="5"/>
        <end position="86"/>
    </location>
</feature>
<comment type="caution">
    <text evidence="2">The sequence shown here is derived from an EMBL/GenBank/DDBJ whole genome shotgun (WGS) entry which is preliminary data.</text>
</comment>
<dbReference type="GO" id="GO:0004764">
    <property type="term" value="F:shikimate 3-dehydrogenase (NADP+) activity"/>
    <property type="evidence" value="ECO:0007669"/>
    <property type="project" value="InterPro"/>
</dbReference>
<dbReference type="EMBL" id="BMNY01000001">
    <property type="protein sequence ID" value="GGM70676.1"/>
    <property type="molecule type" value="Genomic_DNA"/>
</dbReference>
<keyword evidence="3" id="KW-1185">Reference proteome</keyword>
<dbReference type="InterPro" id="IPR022893">
    <property type="entry name" value="Shikimate_DH_fam"/>
</dbReference>
<dbReference type="Pfam" id="PF08501">
    <property type="entry name" value="Shikimate_dh_N"/>
    <property type="match status" value="1"/>
</dbReference>
<gene>
    <name evidence="2" type="ORF">GCM10007108_05880</name>
</gene>
<evidence type="ECO:0000313" key="3">
    <source>
        <dbReference type="Proteomes" id="UP000632195"/>
    </source>
</evidence>
<sequence length="260" mass="28504">MLSGIIGHPVSHTWSPYIYSSLERIYGVEIDYLPVDIRPEFVPTFFRRASRNFSWFNVTVPHKVSSMRFLHEIDSSARMSGAVNLVTVNDGRLIGYNTDLQGFTDMCRKHALDLRGKRVAVAGTGGAARAVTAALVGSDVTLISRSPGDSEWGARAVDYGTARSMEFDVLINCTPVGMWPNSASDPFEGFRLHAGIVGIDLVYNPVDTQFLRRVRNAGGTAVSGLWMLIYQALEAFRIVTGIRAAEGLADTLFRRLSALG</sequence>
<dbReference type="AlphaFoldDB" id="A0AA37BQT8"/>
<dbReference type="InterPro" id="IPR036291">
    <property type="entry name" value="NAD(P)-bd_dom_sf"/>
</dbReference>
<dbReference type="PANTHER" id="PTHR21089:SF1">
    <property type="entry name" value="BIFUNCTIONAL 3-DEHYDROQUINATE DEHYDRATASE_SHIKIMATE DEHYDROGENASE, CHLOROPLASTIC"/>
    <property type="match status" value="1"/>
</dbReference>
<dbReference type="PANTHER" id="PTHR21089">
    <property type="entry name" value="SHIKIMATE DEHYDROGENASE"/>
    <property type="match status" value="1"/>
</dbReference>
<reference evidence="2" key="2">
    <citation type="submission" date="2022-09" db="EMBL/GenBank/DDBJ databases">
        <authorList>
            <person name="Sun Q."/>
            <person name="Ohkuma M."/>
        </authorList>
    </citation>
    <scope>NUCLEOTIDE SEQUENCE</scope>
    <source>
        <strain evidence="2">JCM 13583</strain>
    </source>
</reference>
<organism evidence="2 3">
    <name type="scientific">Thermogymnomonas acidicola</name>
    <dbReference type="NCBI Taxonomy" id="399579"/>
    <lineage>
        <taxon>Archaea</taxon>
        <taxon>Methanobacteriati</taxon>
        <taxon>Thermoplasmatota</taxon>
        <taxon>Thermoplasmata</taxon>
        <taxon>Thermoplasmatales</taxon>
        <taxon>Thermogymnomonas</taxon>
    </lineage>
</organism>
<reference evidence="2" key="1">
    <citation type="journal article" date="2014" name="Int. J. Syst. Evol. Microbiol.">
        <title>Complete genome sequence of Corynebacterium casei LMG S-19264T (=DSM 44701T), isolated from a smear-ripened cheese.</title>
        <authorList>
            <consortium name="US DOE Joint Genome Institute (JGI-PGF)"/>
            <person name="Walter F."/>
            <person name="Albersmeier A."/>
            <person name="Kalinowski J."/>
            <person name="Ruckert C."/>
        </authorList>
    </citation>
    <scope>NUCLEOTIDE SEQUENCE</scope>
    <source>
        <strain evidence="2">JCM 13583</strain>
    </source>
</reference>
<name>A0AA37BQT8_9ARCH</name>